<comment type="caution">
    <text evidence="1">The sequence shown here is derived from an EMBL/GenBank/DDBJ whole genome shotgun (WGS) entry which is preliminary data.</text>
</comment>
<accession>A0ABS8SHY1</accession>
<protein>
    <submittedName>
        <fullName evidence="1">Uncharacterized protein</fullName>
    </submittedName>
</protein>
<proteinExistence type="predicted"/>
<evidence type="ECO:0000313" key="2">
    <source>
        <dbReference type="Proteomes" id="UP000823775"/>
    </source>
</evidence>
<reference evidence="1 2" key="1">
    <citation type="journal article" date="2021" name="BMC Genomics">
        <title>Datura genome reveals duplications of psychoactive alkaloid biosynthetic genes and high mutation rate following tissue culture.</title>
        <authorList>
            <person name="Rajewski A."/>
            <person name="Carter-House D."/>
            <person name="Stajich J."/>
            <person name="Litt A."/>
        </authorList>
    </citation>
    <scope>NUCLEOTIDE SEQUENCE [LARGE SCALE GENOMIC DNA]</scope>
    <source>
        <strain evidence="1">AR-01</strain>
    </source>
</reference>
<name>A0ABS8SHY1_DATST</name>
<dbReference type="Proteomes" id="UP000823775">
    <property type="component" value="Unassembled WGS sequence"/>
</dbReference>
<keyword evidence="2" id="KW-1185">Reference proteome</keyword>
<organism evidence="1 2">
    <name type="scientific">Datura stramonium</name>
    <name type="common">Jimsonweed</name>
    <name type="synonym">Common thornapple</name>
    <dbReference type="NCBI Taxonomy" id="4076"/>
    <lineage>
        <taxon>Eukaryota</taxon>
        <taxon>Viridiplantae</taxon>
        <taxon>Streptophyta</taxon>
        <taxon>Embryophyta</taxon>
        <taxon>Tracheophyta</taxon>
        <taxon>Spermatophyta</taxon>
        <taxon>Magnoliopsida</taxon>
        <taxon>eudicotyledons</taxon>
        <taxon>Gunneridae</taxon>
        <taxon>Pentapetalae</taxon>
        <taxon>asterids</taxon>
        <taxon>lamiids</taxon>
        <taxon>Solanales</taxon>
        <taxon>Solanaceae</taxon>
        <taxon>Solanoideae</taxon>
        <taxon>Datureae</taxon>
        <taxon>Datura</taxon>
    </lineage>
</organism>
<dbReference type="EMBL" id="JACEIK010000520">
    <property type="protein sequence ID" value="MCD7458440.1"/>
    <property type="molecule type" value="Genomic_DNA"/>
</dbReference>
<gene>
    <name evidence="1" type="ORF">HAX54_038243</name>
</gene>
<sequence length="67" mass="7401">GSTPLSRFFIDASPLHTSRRRYGLSVNVSRVIRIPPLPVDAQCKIGQVKVISIISGESLVQIRELPM</sequence>
<feature type="non-terminal residue" evidence="1">
    <location>
        <position position="1"/>
    </location>
</feature>
<evidence type="ECO:0000313" key="1">
    <source>
        <dbReference type="EMBL" id="MCD7458440.1"/>
    </source>
</evidence>